<comment type="cofactor">
    <cofactor evidence="6">
        <name>Mg(2+)</name>
        <dbReference type="ChEBI" id="CHEBI:18420"/>
    </cofactor>
</comment>
<keyword evidence="1 6" id="KW-1277">Toxin-antitoxin system</keyword>
<evidence type="ECO:0000256" key="1">
    <source>
        <dbReference type="ARBA" id="ARBA00022649"/>
    </source>
</evidence>
<comment type="function">
    <text evidence="6">Toxic component of a toxin-antitoxin (TA) system. An RNase.</text>
</comment>
<dbReference type="Gene3D" id="3.40.50.1010">
    <property type="entry name" value="5'-nuclease"/>
    <property type="match status" value="1"/>
</dbReference>
<dbReference type="HAMAP" id="MF_00265">
    <property type="entry name" value="VapC_Nob1"/>
    <property type="match status" value="1"/>
</dbReference>
<dbReference type="GO" id="GO:0004540">
    <property type="term" value="F:RNA nuclease activity"/>
    <property type="evidence" value="ECO:0007669"/>
    <property type="project" value="InterPro"/>
</dbReference>
<keyword evidence="4 6" id="KW-0378">Hydrolase</keyword>
<dbReference type="EMBL" id="SMKA01000103">
    <property type="protein sequence ID" value="TDC26808.1"/>
    <property type="molecule type" value="Genomic_DNA"/>
</dbReference>
<feature type="domain" description="PIN" evidence="7">
    <location>
        <begin position="31"/>
        <end position="123"/>
    </location>
</feature>
<evidence type="ECO:0000256" key="4">
    <source>
        <dbReference type="ARBA" id="ARBA00022801"/>
    </source>
</evidence>
<dbReference type="InterPro" id="IPR002716">
    <property type="entry name" value="PIN_dom"/>
</dbReference>
<evidence type="ECO:0000313" key="8">
    <source>
        <dbReference type="EMBL" id="TDC26808.1"/>
    </source>
</evidence>
<dbReference type="GO" id="GO:0016787">
    <property type="term" value="F:hydrolase activity"/>
    <property type="evidence" value="ECO:0007669"/>
    <property type="project" value="UniProtKB-KW"/>
</dbReference>
<dbReference type="EC" id="3.1.-.-" evidence="6"/>
<keyword evidence="5 6" id="KW-0460">Magnesium</keyword>
<evidence type="ECO:0000313" key="9">
    <source>
        <dbReference type="Proteomes" id="UP000295075"/>
    </source>
</evidence>
<name>A0A4R4PWF8_9ACTN</name>
<feature type="binding site" evidence="6">
    <location>
        <position position="97"/>
    </location>
    <ligand>
        <name>Mg(2+)</name>
        <dbReference type="ChEBI" id="CHEBI:18420"/>
    </ligand>
</feature>
<gene>
    <name evidence="6" type="primary">vapC</name>
    <name evidence="8" type="ORF">E1261_21825</name>
</gene>
<dbReference type="AlphaFoldDB" id="A0A4R4PWF8"/>
<evidence type="ECO:0000259" key="7">
    <source>
        <dbReference type="Pfam" id="PF01850"/>
    </source>
</evidence>
<reference evidence="8 9" key="1">
    <citation type="submission" date="2019-03" db="EMBL/GenBank/DDBJ databases">
        <title>Draft genome sequences of novel Actinobacteria.</title>
        <authorList>
            <person name="Sahin N."/>
            <person name="Ay H."/>
            <person name="Saygin H."/>
        </authorList>
    </citation>
    <scope>NUCLEOTIDE SEQUENCE [LARGE SCALE GENOMIC DNA]</scope>
    <source>
        <strain evidence="8 9">JCM 30547</strain>
    </source>
</reference>
<dbReference type="GO" id="GO:0090729">
    <property type="term" value="F:toxin activity"/>
    <property type="evidence" value="ECO:0007669"/>
    <property type="project" value="UniProtKB-KW"/>
</dbReference>
<protein>
    <recommendedName>
        <fullName evidence="6">Ribonuclease VapC</fullName>
        <shortName evidence="6">RNase VapC</shortName>
        <ecNumber evidence="6">3.1.-.-</ecNumber>
    </recommendedName>
    <alternativeName>
        <fullName evidence="6">Toxin VapC</fullName>
    </alternativeName>
</protein>
<evidence type="ECO:0000256" key="5">
    <source>
        <dbReference type="ARBA" id="ARBA00022842"/>
    </source>
</evidence>
<accession>A0A4R4PWF8</accession>
<sequence length="136" mass="14806">MRVYVHSSALMKRVVAEAESAELMSFLDAHYQQDAMLTSSSLTWIDVSRAVLLHATSPIAAGDLIDEALSGIDERPITTDVVSVARRLEPSTRRTLDAIHLATAIVIDADIVVTYDDRLADACRRNTLAVATPGRD</sequence>
<dbReference type="CDD" id="cd09874">
    <property type="entry name" value="PIN_MT3492-like"/>
    <property type="match status" value="1"/>
</dbReference>
<dbReference type="Pfam" id="PF01850">
    <property type="entry name" value="PIN"/>
    <property type="match status" value="1"/>
</dbReference>
<evidence type="ECO:0000256" key="3">
    <source>
        <dbReference type="ARBA" id="ARBA00022723"/>
    </source>
</evidence>
<keyword evidence="3 6" id="KW-0479">Metal-binding</keyword>
<dbReference type="InterPro" id="IPR022907">
    <property type="entry name" value="VapC_family"/>
</dbReference>
<comment type="caution">
    <text evidence="6">Lacks conserved residue(s) required for the propagation of feature annotation.</text>
</comment>
<comment type="caution">
    <text evidence="8">The sequence shown here is derived from an EMBL/GenBank/DDBJ whole genome shotgun (WGS) entry which is preliminary data.</text>
</comment>
<comment type="similarity">
    <text evidence="6">Belongs to the PINc/VapC protein family.</text>
</comment>
<dbReference type="Proteomes" id="UP000295075">
    <property type="component" value="Unassembled WGS sequence"/>
</dbReference>
<dbReference type="OrthoDB" id="4750219at2"/>
<dbReference type="InterPro" id="IPR029060">
    <property type="entry name" value="PIN-like_dom_sf"/>
</dbReference>
<dbReference type="SUPFAM" id="SSF88723">
    <property type="entry name" value="PIN domain-like"/>
    <property type="match status" value="1"/>
</dbReference>
<evidence type="ECO:0000256" key="6">
    <source>
        <dbReference type="HAMAP-Rule" id="MF_00265"/>
    </source>
</evidence>
<evidence type="ECO:0000256" key="2">
    <source>
        <dbReference type="ARBA" id="ARBA00022722"/>
    </source>
</evidence>
<dbReference type="GO" id="GO:0000287">
    <property type="term" value="F:magnesium ion binding"/>
    <property type="evidence" value="ECO:0007669"/>
    <property type="project" value="UniProtKB-UniRule"/>
</dbReference>
<proteinExistence type="inferred from homology"/>
<organism evidence="8 9">
    <name type="scientific">Kribbella albertanoniae</name>
    <dbReference type="NCBI Taxonomy" id="1266829"/>
    <lineage>
        <taxon>Bacteria</taxon>
        <taxon>Bacillati</taxon>
        <taxon>Actinomycetota</taxon>
        <taxon>Actinomycetes</taxon>
        <taxon>Propionibacteriales</taxon>
        <taxon>Kribbellaceae</taxon>
        <taxon>Kribbella</taxon>
    </lineage>
</organism>
<keyword evidence="2 6" id="KW-0540">Nuclease</keyword>
<keyword evidence="9" id="KW-1185">Reference proteome</keyword>
<keyword evidence="6" id="KW-0800">Toxin</keyword>